<protein>
    <submittedName>
        <fullName evidence="1">Uncharacterized protein</fullName>
    </submittedName>
</protein>
<proteinExistence type="predicted"/>
<reference evidence="1" key="1">
    <citation type="journal article" date="2019" name="bioRxiv">
        <title>The Genome of the Zebra Mussel, Dreissena polymorpha: A Resource for Invasive Species Research.</title>
        <authorList>
            <person name="McCartney M.A."/>
            <person name="Auch B."/>
            <person name="Kono T."/>
            <person name="Mallez S."/>
            <person name="Zhang Y."/>
            <person name="Obille A."/>
            <person name="Becker A."/>
            <person name="Abrahante J.E."/>
            <person name="Garbe J."/>
            <person name="Badalamenti J.P."/>
            <person name="Herman A."/>
            <person name="Mangelson H."/>
            <person name="Liachko I."/>
            <person name="Sullivan S."/>
            <person name="Sone E.D."/>
            <person name="Koren S."/>
            <person name="Silverstein K.A.T."/>
            <person name="Beckman K.B."/>
            <person name="Gohl D.M."/>
        </authorList>
    </citation>
    <scope>NUCLEOTIDE SEQUENCE</scope>
    <source>
        <strain evidence="1">Duluth1</strain>
        <tissue evidence="1">Whole animal</tissue>
    </source>
</reference>
<evidence type="ECO:0000313" key="2">
    <source>
        <dbReference type="Proteomes" id="UP000828390"/>
    </source>
</evidence>
<gene>
    <name evidence="1" type="ORF">DPMN_025529</name>
</gene>
<sequence length="59" mass="6583">MRSFEMLSFAENVAGQDVSSVQTSLTDNRRNSCGTLRHAICISVEISWKMHLTCMFGDA</sequence>
<accession>A0A9D4RBR2</accession>
<name>A0A9D4RBR2_DREPO</name>
<keyword evidence="2" id="KW-1185">Reference proteome</keyword>
<dbReference type="Proteomes" id="UP000828390">
    <property type="component" value="Unassembled WGS sequence"/>
</dbReference>
<reference evidence="1" key="2">
    <citation type="submission" date="2020-11" db="EMBL/GenBank/DDBJ databases">
        <authorList>
            <person name="McCartney M.A."/>
            <person name="Auch B."/>
            <person name="Kono T."/>
            <person name="Mallez S."/>
            <person name="Becker A."/>
            <person name="Gohl D.M."/>
            <person name="Silverstein K.A.T."/>
            <person name="Koren S."/>
            <person name="Bechman K.B."/>
            <person name="Herman A."/>
            <person name="Abrahante J.E."/>
            <person name="Garbe J."/>
        </authorList>
    </citation>
    <scope>NUCLEOTIDE SEQUENCE</scope>
    <source>
        <strain evidence="1">Duluth1</strain>
        <tissue evidence="1">Whole animal</tissue>
    </source>
</reference>
<dbReference type="AlphaFoldDB" id="A0A9D4RBR2"/>
<comment type="caution">
    <text evidence="1">The sequence shown here is derived from an EMBL/GenBank/DDBJ whole genome shotgun (WGS) entry which is preliminary data.</text>
</comment>
<dbReference type="EMBL" id="JAIWYP010000002">
    <property type="protein sequence ID" value="KAH3862561.1"/>
    <property type="molecule type" value="Genomic_DNA"/>
</dbReference>
<organism evidence="1 2">
    <name type="scientific">Dreissena polymorpha</name>
    <name type="common">Zebra mussel</name>
    <name type="synonym">Mytilus polymorpha</name>
    <dbReference type="NCBI Taxonomy" id="45954"/>
    <lineage>
        <taxon>Eukaryota</taxon>
        <taxon>Metazoa</taxon>
        <taxon>Spiralia</taxon>
        <taxon>Lophotrochozoa</taxon>
        <taxon>Mollusca</taxon>
        <taxon>Bivalvia</taxon>
        <taxon>Autobranchia</taxon>
        <taxon>Heteroconchia</taxon>
        <taxon>Euheterodonta</taxon>
        <taxon>Imparidentia</taxon>
        <taxon>Neoheterodontei</taxon>
        <taxon>Myida</taxon>
        <taxon>Dreissenoidea</taxon>
        <taxon>Dreissenidae</taxon>
        <taxon>Dreissena</taxon>
    </lineage>
</organism>
<evidence type="ECO:0000313" key="1">
    <source>
        <dbReference type="EMBL" id="KAH3862561.1"/>
    </source>
</evidence>